<protein>
    <submittedName>
        <fullName evidence="9">Neuritin-like protein</fullName>
    </submittedName>
</protein>
<dbReference type="GO" id="GO:0005886">
    <property type="term" value="C:plasma membrane"/>
    <property type="evidence" value="ECO:0007669"/>
    <property type="project" value="UniProtKB-SubCell"/>
</dbReference>
<dbReference type="OrthoDB" id="9929715at2759"/>
<proteinExistence type="inferred from homology"/>
<keyword evidence="3" id="KW-1003">Cell membrane</keyword>
<evidence type="ECO:0000256" key="3">
    <source>
        <dbReference type="ARBA" id="ARBA00022475"/>
    </source>
</evidence>
<evidence type="ECO:0000256" key="2">
    <source>
        <dbReference type="ARBA" id="ARBA00008377"/>
    </source>
</evidence>
<dbReference type="AlphaFoldDB" id="A0A5A9PQF8"/>
<dbReference type="InterPro" id="IPR026144">
    <property type="entry name" value="Neuritin_fam"/>
</dbReference>
<dbReference type="GO" id="GO:1990138">
    <property type="term" value="P:neuron projection extension"/>
    <property type="evidence" value="ECO:0007669"/>
    <property type="project" value="TreeGrafter"/>
</dbReference>
<evidence type="ECO:0000313" key="10">
    <source>
        <dbReference type="Proteomes" id="UP000324632"/>
    </source>
</evidence>
<dbReference type="Pfam" id="PF15056">
    <property type="entry name" value="NRN1"/>
    <property type="match status" value="1"/>
</dbReference>
<keyword evidence="4" id="KW-0336">GPI-anchor</keyword>
<evidence type="ECO:0000256" key="6">
    <source>
        <dbReference type="ARBA" id="ARBA00023136"/>
    </source>
</evidence>
<gene>
    <name evidence="9" type="ORF">E1301_Tti005378</name>
</gene>
<evidence type="ECO:0000256" key="4">
    <source>
        <dbReference type="ARBA" id="ARBA00022622"/>
    </source>
</evidence>
<evidence type="ECO:0000313" key="9">
    <source>
        <dbReference type="EMBL" id="KAA0723259.1"/>
    </source>
</evidence>
<name>A0A5A9PQF8_9TELE</name>
<sequence>MFFFSYLMMQCAVRNDLQKFWLFNGMYLLLFISFCLSFCSTVLSAAVTPPCSAVYRGFADCLVSLGDSVSSKTDNPQDINSICKSWDAFQVCVSDVLSGCRGDAAEIWESLRAESRKTTFAGNLYEMCARRTEDVTATTPQGLPSTGETNQETLKGLAHSVKHSGSIELLLTCFSLLLVLLRRASL</sequence>
<dbReference type="Proteomes" id="UP000324632">
    <property type="component" value="Chromosome 3"/>
</dbReference>
<comment type="caution">
    <text evidence="9">The sequence shown here is derived from an EMBL/GenBank/DDBJ whole genome shotgun (WGS) entry which is preliminary data.</text>
</comment>
<keyword evidence="7" id="KW-0325">Glycoprotein</keyword>
<dbReference type="GO" id="GO:0098552">
    <property type="term" value="C:side of membrane"/>
    <property type="evidence" value="ECO:0007669"/>
    <property type="project" value="UniProtKB-KW"/>
</dbReference>
<organism evidence="9 10">
    <name type="scientific">Triplophysa tibetana</name>
    <dbReference type="NCBI Taxonomy" id="1572043"/>
    <lineage>
        <taxon>Eukaryota</taxon>
        <taxon>Metazoa</taxon>
        <taxon>Chordata</taxon>
        <taxon>Craniata</taxon>
        <taxon>Vertebrata</taxon>
        <taxon>Euteleostomi</taxon>
        <taxon>Actinopterygii</taxon>
        <taxon>Neopterygii</taxon>
        <taxon>Teleostei</taxon>
        <taxon>Ostariophysi</taxon>
        <taxon>Cypriniformes</taxon>
        <taxon>Nemacheilidae</taxon>
        <taxon>Triplophysa</taxon>
    </lineage>
</organism>
<keyword evidence="5" id="KW-0732">Signal</keyword>
<evidence type="ECO:0000256" key="8">
    <source>
        <dbReference type="ARBA" id="ARBA00023288"/>
    </source>
</evidence>
<reference evidence="9 10" key="1">
    <citation type="journal article" date="2019" name="Mol. Ecol. Resour.">
        <title>Chromosome-level genome assembly of Triplophysa tibetana, a fish adapted to the harsh high-altitude environment of the Tibetan Plateau.</title>
        <authorList>
            <person name="Yang X."/>
            <person name="Liu H."/>
            <person name="Ma Z."/>
            <person name="Zou Y."/>
            <person name="Zou M."/>
            <person name="Mao Y."/>
            <person name="Li X."/>
            <person name="Wang H."/>
            <person name="Chen T."/>
            <person name="Wang W."/>
            <person name="Yang R."/>
        </authorList>
    </citation>
    <scope>NUCLEOTIDE SEQUENCE [LARGE SCALE GENOMIC DNA]</scope>
    <source>
        <strain evidence="9">TTIB1903HZAU</strain>
        <tissue evidence="9">Muscle</tissue>
    </source>
</reference>
<dbReference type="EMBL" id="SOYY01000003">
    <property type="protein sequence ID" value="KAA0723259.1"/>
    <property type="molecule type" value="Genomic_DNA"/>
</dbReference>
<evidence type="ECO:0000256" key="1">
    <source>
        <dbReference type="ARBA" id="ARBA00004609"/>
    </source>
</evidence>
<dbReference type="PANTHER" id="PTHR15902:SF6">
    <property type="entry name" value="NEURITIN 1-LIKE B"/>
    <property type="match status" value="1"/>
</dbReference>
<dbReference type="PANTHER" id="PTHR15902">
    <property type="entry name" value="NEURITIN-RELATED"/>
    <property type="match status" value="1"/>
</dbReference>
<comment type="subcellular location">
    <subcellularLocation>
        <location evidence="1">Cell membrane</location>
        <topology evidence="1">Lipid-anchor</topology>
        <topology evidence="1">GPI-anchor</topology>
    </subcellularLocation>
</comment>
<accession>A0A5A9PQF8</accession>
<evidence type="ECO:0000256" key="7">
    <source>
        <dbReference type="ARBA" id="ARBA00023180"/>
    </source>
</evidence>
<keyword evidence="6" id="KW-0472">Membrane</keyword>
<keyword evidence="8" id="KW-0449">Lipoprotein</keyword>
<comment type="similarity">
    <text evidence="2">Belongs to the neuritin family.</text>
</comment>
<keyword evidence="10" id="KW-1185">Reference proteome</keyword>
<evidence type="ECO:0000256" key="5">
    <source>
        <dbReference type="ARBA" id="ARBA00022729"/>
    </source>
</evidence>